<protein>
    <submittedName>
        <fullName evidence="1">FemAB family protein</fullName>
    </submittedName>
</protein>
<dbReference type="RefSeq" id="WP_017744906.1">
    <property type="nucleotide sequence ID" value="NZ_KQ976354.1"/>
</dbReference>
<dbReference type="SUPFAM" id="SSF55729">
    <property type="entry name" value="Acyl-CoA N-acyltransferases (Nat)"/>
    <property type="match status" value="1"/>
</dbReference>
<dbReference type="AlphaFoldDB" id="A0A139WXD5"/>
<gene>
    <name evidence="1" type="ORF">WA1_46510</name>
</gene>
<organism evidence="1 2">
    <name type="scientific">Scytonema hofmannii PCC 7110</name>
    <dbReference type="NCBI Taxonomy" id="128403"/>
    <lineage>
        <taxon>Bacteria</taxon>
        <taxon>Bacillati</taxon>
        <taxon>Cyanobacteriota</taxon>
        <taxon>Cyanophyceae</taxon>
        <taxon>Nostocales</taxon>
        <taxon>Scytonemataceae</taxon>
        <taxon>Scytonema</taxon>
    </lineage>
</organism>
<dbReference type="STRING" id="128403.WA1_46510"/>
<evidence type="ECO:0000313" key="1">
    <source>
        <dbReference type="EMBL" id="KYC37090.1"/>
    </source>
</evidence>
<dbReference type="InterPro" id="IPR016181">
    <property type="entry name" value="Acyl_CoA_acyltransferase"/>
</dbReference>
<dbReference type="Gene3D" id="3.40.630.30">
    <property type="match status" value="1"/>
</dbReference>
<dbReference type="Proteomes" id="UP000076925">
    <property type="component" value="Unassembled WGS sequence"/>
</dbReference>
<name>A0A139WXD5_9CYAN</name>
<comment type="caution">
    <text evidence="1">The sequence shown here is derived from an EMBL/GenBank/DDBJ whole genome shotgun (WGS) entry which is preliminary data.</text>
</comment>
<accession>A0A139WXD5</accession>
<dbReference type="OrthoDB" id="9785911at2"/>
<dbReference type="EMBL" id="ANNX02000047">
    <property type="protein sequence ID" value="KYC37090.1"/>
    <property type="molecule type" value="Genomic_DNA"/>
</dbReference>
<evidence type="ECO:0000313" key="2">
    <source>
        <dbReference type="Proteomes" id="UP000076925"/>
    </source>
</evidence>
<reference evidence="1 2" key="1">
    <citation type="journal article" date="2013" name="Genome Biol. Evol.">
        <title>Genomes of Stigonematalean cyanobacteria (subsection V) and the evolution of oxygenic photosynthesis from prokaryotes to plastids.</title>
        <authorList>
            <person name="Dagan T."/>
            <person name="Roettger M."/>
            <person name="Stucken K."/>
            <person name="Landan G."/>
            <person name="Koch R."/>
            <person name="Major P."/>
            <person name="Gould S.B."/>
            <person name="Goremykin V.V."/>
            <person name="Rippka R."/>
            <person name="Tandeau de Marsac N."/>
            <person name="Gugger M."/>
            <person name="Lockhart P.J."/>
            <person name="Allen J.F."/>
            <person name="Brune I."/>
            <person name="Maus I."/>
            <person name="Puhler A."/>
            <person name="Martin W.F."/>
        </authorList>
    </citation>
    <scope>NUCLEOTIDE SEQUENCE [LARGE SCALE GENOMIC DNA]</scope>
    <source>
        <strain evidence="1 2">PCC 7110</strain>
    </source>
</reference>
<sequence length="353" mass="41007">MVTQIITLSSDLWMNTLKTLPHDIYHEPEYIYVDAIRTNTIPEAILLTQDDKLFFLPYLLRCCAPEEKEVFDVISPYGYPGILFNEAATHSPQFLKQAIEELKTVLFYKNVCSAFFRLHPILNQGLDKLLPPRVCQVSGETISINLELSEVEIWQQTRNSDRTRISKCKRAGMVAKMVPFMEYIDDFIEIYEETMHRVEANNSYYFDYSYYLNLAILGKKIHLCIVEWQGEVTCAGLFTECCGIVQFHLSGTRERFLKQAPSKLMLDYVRFWAKERGNKVFHLGGGVGSSHDSLYEFKSGFSKQRHNFLTMRLIINEKKYLDLVNFQAQMLETEPEKLLVNGFFPAYRCTAIK</sequence>
<keyword evidence="2" id="KW-1185">Reference proteome</keyword>
<proteinExistence type="predicted"/>